<accession>A0A840BNU4</accession>
<evidence type="ECO:0000313" key="3">
    <source>
        <dbReference type="Proteomes" id="UP000561045"/>
    </source>
</evidence>
<feature type="domain" description="Ribbon-helix-helix" evidence="1">
    <location>
        <begin position="16"/>
        <end position="83"/>
    </location>
</feature>
<keyword evidence="2" id="KW-0238">DNA-binding</keyword>
<dbReference type="Gene3D" id="1.10.3990.20">
    <property type="entry name" value="protein bp1543"/>
    <property type="match status" value="1"/>
</dbReference>
<gene>
    <name evidence="2" type="ORF">GGR36_002505</name>
</gene>
<dbReference type="AlphaFoldDB" id="A0A840BNU4"/>
<dbReference type="RefSeq" id="WP_183635068.1">
    <property type="nucleotide sequence ID" value="NZ_BAABLE010000005.1"/>
</dbReference>
<dbReference type="EMBL" id="JACIET010000002">
    <property type="protein sequence ID" value="MBB4013159.1"/>
    <property type="molecule type" value="Genomic_DNA"/>
</dbReference>
<sequence length="123" mass="13595">MCQVFIGADPALYQSRARSLRLHGVSTSIRLENLFWRVLEEIGARDGLTLPQLLSKLYDELVDIEGDVANFSSFLRVSCLRYLSLQLVGAIPPNTGVPISSLDAHQVLAAERALHHASTHSRI</sequence>
<name>A0A840BNU4_9RHOO</name>
<dbReference type="Proteomes" id="UP000561045">
    <property type="component" value="Unassembled WGS sequence"/>
</dbReference>
<evidence type="ECO:0000259" key="1">
    <source>
        <dbReference type="Pfam" id="PF13467"/>
    </source>
</evidence>
<evidence type="ECO:0000313" key="2">
    <source>
        <dbReference type="EMBL" id="MBB4013159.1"/>
    </source>
</evidence>
<comment type="caution">
    <text evidence="2">The sequence shown here is derived from an EMBL/GenBank/DDBJ whole genome shotgun (WGS) entry which is preliminary data.</text>
</comment>
<dbReference type="GO" id="GO:0003677">
    <property type="term" value="F:DNA binding"/>
    <property type="evidence" value="ECO:0007669"/>
    <property type="project" value="UniProtKB-KW"/>
</dbReference>
<organism evidence="2 3">
    <name type="scientific">Niveibacterium umoris</name>
    <dbReference type="NCBI Taxonomy" id="1193620"/>
    <lineage>
        <taxon>Bacteria</taxon>
        <taxon>Pseudomonadati</taxon>
        <taxon>Pseudomonadota</taxon>
        <taxon>Betaproteobacteria</taxon>
        <taxon>Rhodocyclales</taxon>
        <taxon>Rhodocyclaceae</taxon>
        <taxon>Niveibacterium</taxon>
    </lineage>
</organism>
<reference evidence="2 3" key="1">
    <citation type="submission" date="2020-08" db="EMBL/GenBank/DDBJ databases">
        <title>Genomic Encyclopedia of Type Strains, Phase IV (KMG-IV): sequencing the most valuable type-strain genomes for metagenomic binning, comparative biology and taxonomic classification.</title>
        <authorList>
            <person name="Goeker M."/>
        </authorList>
    </citation>
    <scope>NUCLEOTIDE SEQUENCE [LARGE SCALE GENOMIC DNA]</scope>
    <source>
        <strain evidence="2 3">DSM 106739</strain>
    </source>
</reference>
<dbReference type="InterPro" id="IPR038268">
    <property type="entry name" value="RHH_sf"/>
</dbReference>
<dbReference type="Pfam" id="PF13467">
    <property type="entry name" value="RHH_4"/>
    <property type="match status" value="1"/>
</dbReference>
<dbReference type="InterPro" id="IPR027373">
    <property type="entry name" value="RHH_dom"/>
</dbReference>
<keyword evidence="3" id="KW-1185">Reference proteome</keyword>
<proteinExistence type="predicted"/>
<protein>
    <submittedName>
        <fullName evidence="2">Putative DNA-binding ribbon-helix-helix protein</fullName>
    </submittedName>
</protein>